<feature type="signal peptide" evidence="1">
    <location>
        <begin position="1"/>
        <end position="18"/>
    </location>
</feature>
<keyword evidence="1" id="KW-0732">Signal</keyword>
<keyword evidence="3" id="KW-1185">Reference proteome</keyword>
<accession>A0A8K0QW72</accession>
<evidence type="ECO:0000256" key="1">
    <source>
        <dbReference type="SAM" id="SignalP"/>
    </source>
</evidence>
<dbReference type="EMBL" id="JAGMVJ010000021">
    <property type="protein sequence ID" value="KAH7074120.1"/>
    <property type="molecule type" value="Genomic_DNA"/>
</dbReference>
<name>A0A8K0QW72_9PLEO</name>
<evidence type="ECO:0000313" key="3">
    <source>
        <dbReference type="Proteomes" id="UP000813461"/>
    </source>
</evidence>
<comment type="caution">
    <text evidence="2">The sequence shown here is derived from an EMBL/GenBank/DDBJ whole genome shotgun (WGS) entry which is preliminary data.</text>
</comment>
<proteinExistence type="predicted"/>
<organism evidence="2 3">
    <name type="scientific">Paraphoma chrysanthemicola</name>
    <dbReference type="NCBI Taxonomy" id="798071"/>
    <lineage>
        <taxon>Eukaryota</taxon>
        <taxon>Fungi</taxon>
        <taxon>Dikarya</taxon>
        <taxon>Ascomycota</taxon>
        <taxon>Pezizomycotina</taxon>
        <taxon>Dothideomycetes</taxon>
        <taxon>Pleosporomycetidae</taxon>
        <taxon>Pleosporales</taxon>
        <taxon>Pleosporineae</taxon>
        <taxon>Phaeosphaeriaceae</taxon>
        <taxon>Paraphoma</taxon>
    </lineage>
</organism>
<protein>
    <submittedName>
        <fullName evidence="2">Uncharacterized protein</fullName>
    </submittedName>
</protein>
<evidence type="ECO:0000313" key="2">
    <source>
        <dbReference type="EMBL" id="KAH7074120.1"/>
    </source>
</evidence>
<sequence length="135" mass="13930">MHIKSLILPLFLALTTSAELIPAPEPRYLSTTSLAPGFSKRQSCPYTCSAVDGDTMCMQSTDVCCQRIATNGSGTYPFVCPKSHPYCCPADSSGNPQCGNTSSCKNSGSSSAAGLGRRVDGMVVGVAVLGGLAMV</sequence>
<dbReference type="Proteomes" id="UP000813461">
    <property type="component" value="Unassembled WGS sequence"/>
</dbReference>
<gene>
    <name evidence="2" type="ORF">FB567DRAFT_536808</name>
</gene>
<reference evidence="2" key="1">
    <citation type="journal article" date="2021" name="Nat. Commun.">
        <title>Genetic determinants of endophytism in the Arabidopsis root mycobiome.</title>
        <authorList>
            <person name="Mesny F."/>
            <person name="Miyauchi S."/>
            <person name="Thiergart T."/>
            <person name="Pickel B."/>
            <person name="Atanasova L."/>
            <person name="Karlsson M."/>
            <person name="Huettel B."/>
            <person name="Barry K.W."/>
            <person name="Haridas S."/>
            <person name="Chen C."/>
            <person name="Bauer D."/>
            <person name="Andreopoulos W."/>
            <person name="Pangilinan J."/>
            <person name="LaButti K."/>
            <person name="Riley R."/>
            <person name="Lipzen A."/>
            <person name="Clum A."/>
            <person name="Drula E."/>
            <person name="Henrissat B."/>
            <person name="Kohler A."/>
            <person name="Grigoriev I.V."/>
            <person name="Martin F.M."/>
            <person name="Hacquard S."/>
        </authorList>
    </citation>
    <scope>NUCLEOTIDE SEQUENCE</scope>
    <source>
        <strain evidence="2">MPI-SDFR-AT-0120</strain>
    </source>
</reference>
<dbReference type="AlphaFoldDB" id="A0A8K0QW72"/>
<dbReference type="OrthoDB" id="3783633at2759"/>
<feature type="chain" id="PRO_5035418789" evidence="1">
    <location>
        <begin position="19"/>
        <end position="135"/>
    </location>
</feature>